<protein>
    <submittedName>
        <fullName evidence="4">NAD(P)/FAD-dependent oxidoreductase</fullName>
    </submittedName>
</protein>
<keyword evidence="5" id="KW-1185">Reference proteome</keyword>
<organism evidence="4 5">
    <name type="scientific">Sphingomonas humi</name>
    <dbReference type="NCBI Taxonomy" id="335630"/>
    <lineage>
        <taxon>Bacteria</taxon>
        <taxon>Pseudomonadati</taxon>
        <taxon>Pseudomonadota</taxon>
        <taxon>Alphaproteobacteria</taxon>
        <taxon>Sphingomonadales</taxon>
        <taxon>Sphingomonadaceae</taxon>
        <taxon>Sphingomonas</taxon>
    </lineage>
</organism>
<dbReference type="InterPro" id="IPR051209">
    <property type="entry name" value="FAD-bind_Monooxygenase_sf"/>
</dbReference>
<accession>A0ABP7RNB5</accession>
<evidence type="ECO:0000256" key="1">
    <source>
        <dbReference type="ARBA" id="ARBA00022630"/>
    </source>
</evidence>
<comment type="caution">
    <text evidence="4">The sequence shown here is derived from an EMBL/GenBank/DDBJ whole genome shotgun (WGS) entry which is preliminary data.</text>
</comment>
<dbReference type="PRINTS" id="PR00469">
    <property type="entry name" value="PNDRDTASEII"/>
</dbReference>
<keyword evidence="1" id="KW-0285">Flavoprotein</keyword>
<dbReference type="SUPFAM" id="SSF51905">
    <property type="entry name" value="FAD/NAD(P)-binding domain"/>
    <property type="match status" value="1"/>
</dbReference>
<sequence>MLDKANLQDAISGASVPTLACLLVHLTGDPRWVRPPFRFGRLRGMDDNETGDLPFTQQQEIRDAALAAIDAWLDGAPVTLPDPGDELLLDMMSATLGEDIPSTYVPMIRHELGLAEDPGARPAAVPPGFTALIIGAGISGISAAVELDRAGIPYTIIERSHDVGGVWLENRYPGAACDVPSHLYSFSFAPGRWSRHFADSREIHRYLKEVAEDHGVLSQIRFGLEATAARFDEQRGEWEVLANDSTGAEQRLRATILISGVGAFNKPRMPDVPGLERFAGPSVHTARYPDEGLALDGKRVILVGNGASAMQVAPAIADRVAALTIIQRSPQWAAPFTKFQQSIPEPVQDLLDEVPLYRLWYRLRLSWAFNDKLYEALQHDPDWSAEGSINAINDAHRKGLTSYIRKELGEAQELLPQVLPSHPPFAKRMLLDNGWFRTVARDHVRLVTSGVTEVREDGVVTADGDFHSADAIIWATGFDVVNLLAPMRVEGLGGRLLHDEWQGDDARAFLGTVVPGFPNFFCLYGPNTQFGHGGSLITILERQTHYLMSLLRQMLEQGCRTVEVRREVYDDYSQAVDDTHRGMIWQASGVKSYFMNSRGRNVVNNPFRIIDFWKMTESANLGDYRCLKPTGVSVPIAAEARA</sequence>
<evidence type="ECO:0000313" key="5">
    <source>
        <dbReference type="Proteomes" id="UP001501310"/>
    </source>
</evidence>
<name>A0ABP7RNB5_9SPHN</name>
<reference evidence="5" key="1">
    <citation type="journal article" date="2019" name="Int. J. Syst. Evol. Microbiol.">
        <title>The Global Catalogue of Microorganisms (GCM) 10K type strain sequencing project: providing services to taxonomists for standard genome sequencing and annotation.</title>
        <authorList>
            <consortium name="The Broad Institute Genomics Platform"/>
            <consortium name="The Broad Institute Genome Sequencing Center for Infectious Disease"/>
            <person name="Wu L."/>
            <person name="Ma J."/>
        </authorList>
    </citation>
    <scope>NUCLEOTIDE SEQUENCE [LARGE SCALE GENOMIC DNA]</scope>
    <source>
        <strain evidence="5">JCM 16603</strain>
    </source>
</reference>
<evidence type="ECO:0000256" key="3">
    <source>
        <dbReference type="ARBA" id="ARBA00023002"/>
    </source>
</evidence>
<evidence type="ECO:0000313" key="4">
    <source>
        <dbReference type="EMBL" id="GAA3999955.1"/>
    </source>
</evidence>
<dbReference type="InterPro" id="IPR020946">
    <property type="entry name" value="Flavin_mOase-like"/>
</dbReference>
<dbReference type="PANTHER" id="PTHR42877:SF4">
    <property type="entry name" value="FAD_NAD(P)-BINDING DOMAIN-CONTAINING PROTEIN-RELATED"/>
    <property type="match status" value="1"/>
</dbReference>
<dbReference type="PANTHER" id="PTHR42877">
    <property type="entry name" value="L-ORNITHINE N(5)-MONOOXYGENASE-RELATED"/>
    <property type="match status" value="1"/>
</dbReference>
<keyword evidence="3" id="KW-0560">Oxidoreductase</keyword>
<keyword evidence="2" id="KW-0274">FAD</keyword>
<gene>
    <name evidence="4" type="ORF">GCM10022211_07660</name>
</gene>
<dbReference type="InterPro" id="IPR036188">
    <property type="entry name" value="FAD/NAD-bd_sf"/>
</dbReference>
<evidence type="ECO:0000256" key="2">
    <source>
        <dbReference type="ARBA" id="ARBA00022827"/>
    </source>
</evidence>
<proteinExistence type="predicted"/>
<dbReference type="Proteomes" id="UP001501310">
    <property type="component" value="Unassembled WGS sequence"/>
</dbReference>
<dbReference type="PRINTS" id="PR00368">
    <property type="entry name" value="FADPNR"/>
</dbReference>
<dbReference type="Pfam" id="PF00743">
    <property type="entry name" value="FMO-like"/>
    <property type="match status" value="1"/>
</dbReference>
<dbReference type="Gene3D" id="3.50.50.60">
    <property type="entry name" value="FAD/NAD(P)-binding domain"/>
    <property type="match status" value="2"/>
</dbReference>
<dbReference type="EMBL" id="BAAAZD010000001">
    <property type="protein sequence ID" value="GAA3999955.1"/>
    <property type="molecule type" value="Genomic_DNA"/>
</dbReference>